<gene>
    <name evidence="2" type="ORF">SAMN06265171_102113</name>
</gene>
<evidence type="ECO:0000313" key="3">
    <source>
        <dbReference type="Proteomes" id="UP000316916"/>
    </source>
</evidence>
<dbReference type="Proteomes" id="UP000316916">
    <property type="component" value="Unassembled WGS sequence"/>
</dbReference>
<dbReference type="InterPro" id="IPR046732">
    <property type="entry name" value="DUF6624"/>
</dbReference>
<evidence type="ECO:0000313" key="2">
    <source>
        <dbReference type="EMBL" id="SMO50823.1"/>
    </source>
</evidence>
<dbReference type="EMBL" id="FXTC01000002">
    <property type="protein sequence ID" value="SMO50823.1"/>
    <property type="molecule type" value="Genomic_DNA"/>
</dbReference>
<keyword evidence="1" id="KW-0732">Signal</keyword>
<proteinExistence type="predicted"/>
<dbReference type="AlphaFoldDB" id="A0A521BUJ2"/>
<evidence type="ECO:0008006" key="4">
    <source>
        <dbReference type="Google" id="ProtNLM"/>
    </source>
</evidence>
<protein>
    <recommendedName>
        <fullName evidence="4">Tetratricopeptide repeat-containing protein</fullName>
    </recommendedName>
</protein>
<keyword evidence="3" id="KW-1185">Reference proteome</keyword>
<evidence type="ECO:0000256" key="1">
    <source>
        <dbReference type="SAM" id="SignalP"/>
    </source>
</evidence>
<feature type="chain" id="PRO_5021816465" description="Tetratricopeptide repeat-containing protein" evidence="1">
    <location>
        <begin position="19"/>
        <end position="324"/>
    </location>
</feature>
<feature type="signal peptide" evidence="1">
    <location>
        <begin position="1"/>
        <end position="18"/>
    </location>
</feature>
<reference evidence="2 3" key="1">
    <citation type="submission" date="2017-05" db="EMBL/GenBank/DDBJ databases">
        <authorList>
            <person name="Varghese N."/>
            <person name="Submissions S."/>
        </authorList>
    </citation>
    <scope>NUCLEOTIDE SEQUENCE [LARGE SCALE GENOMIC DNA]</scope>
    <source>
        <strain evidence="2 3">DSM 29371</strain>
    </source>
</reference>
<organism evidence="2 3">
    <name type="scientific">Chryseobacterium rhizoplanae</name>
    <dbReference type="NCBI Taxonomy" id="1609531"/>
    <lineage>
        <taxon>Bacteria</taxon>
        <taxon>Pseudomonadati</taxon>
        <taxon>Bacteroidota</taxon>
        <taxon>Flavobacteriia</taxon>
        <taxon>Flavobacteriales</taxon>
        <taxon>Weeksellaceae</taxon>
        <taxon>Chryseobacterium group</taxon>
        <taxon>Chryseobacterium</taxon>
    </lineage>
</organism>
<name>A0A521BUJ2_9FLAO</name>
<dbReference type="Pfam" id="PF20329">
    <property type="entry name" value="DUF6624"/>
    <property type="match status" value="1"/>
</dbReference>
<dbReference type="RefSeq" id="WP_185149897.1">
    <property type="nucleotide sequence ID" value="NZ_FXTC01000002.1"/>
</dbReference>
<accession>A0A521BUJ2</accession>
<sequence length="324" mass="37089">MKIRLFVLLLLASTKLFFGQTVPKEYTDKVKAAESFYQAKDFKNSANKYSEAFKSNGWKASLNDRYNAACSWAMASGPDSAFSQLDRIAAKFSNYNHITKDTDLSSLHNDKRWKPLIEKIKQNQEKAEANLNKPLVAKLGNIYNEDQKYRRQIDSIEKKYGGSSKEMDKHWRLINKKDSLNLIEVKAILDKYGWLGPDVVGGQGSVTLFLVIQHADQATQEKYLPMMRDAVKNGKAQSGSLALLEDRVALRQGKRQIYGSQIGRDPETQLYYVSPLEDPENVDKRRADVGLPPLAEYVKNWQMKWDAEQYKKDLPKLEAKIKQK</sequence>